<evidence type="ECO:0000256" key="1">
    <source>
        <dbReference type="SAM" id="SignalP"/>
    </source>
</evidence>
<protein>
    <submittedName>
        <fullName evidence="3">Heparan N-sulfatase</fullName>
    </submittedName>
</protein>
<dbReference type="CDD" id="cd16027">
    <property type="entry name" value="SGSH"/>
    <property type="match status" value="1"/>
</dbReference>
<keyword evidence="1" id="KW-0732">Signal</keyword>
<feature type="domain" description="Sulfatase N-terminal" evidence="2">
    <location>
        <begin position="27"/>
        <end position="317"/>
    </location>
</feature>
<feature type="chain" id="PRO_5020674654" evidence="1">
    <location>
        <begin position="21"/>
        <end position="519"/>
    </location>
</feature>
<dbReference type="OrthoDB" id="9762324at2"/>
<dbReference type="Gene3D" id="3.40.720.10">
    <property type="entry name" value="Alkaline Phosphatase, subunit A"/>
    <property type="match status" value="1"/>
</dbReference>
<dbReference type="PANTHER" id="PTHR43751:SF1">
    <property type="entry name" value="SULFATASE ATSG-RELATED"/>
    <property type="match status" value="1"/>
</dbReference>
<dbReference type="SUPFAM" id="SSF53649">
    <property type="entry name" value="Alkaline phosphatase-like"/>
    <property type="match status" value="1"/>
</dbReference>
<organism evidence="3 4">
    <name type="scientific">Oleiharenicola lentus</name>
    <dbReference type="NCBI Taxonomy" id="2508720"/>
    <lineage>
        <taxon>Bacteria</taxon>
        <taxon>Pseudomonadati</taxon>
        <taxon>Verrucomicrobiota</taxon>
        <taxon>Opitutia</taxon>
        <taxon>Opitutales</taxon>
        <taxon>Opitutaceae</taxon>
        <taxon>Oleiharenicola</taxon>
    </lineage>
</organism>
<dbReference type="InterPro" id="IPR017850">
    <property type="entry name" value="Alkaline_phosphatase_core_sf"/>
</dbReference>
<evidence type="ECO:0000313" key="4">
    <source>
        <dbReference type="Proteomes" id="UP000290218"/>
    </source>
</evidence>
<reference evidence="3 4" key="1">
    <citation type="submission" date="2019-01" db="EMBL/GenBank/DDBJ databases">
        <title>Lacunisphaera sp. strain TWA-58.</title>
        <authorList>
            <person name="Chen W.-M."/>
        </authorList>
    </citation>
    <scope>NUCLEOTIDE SEQUENCE [LARGE SCALE GENOMIC DNA]</scope>
    <source>
        <strain evidence="3 4">TWA-58</strain>
    </source>
</reference>
<dbReference type="Proteomes" id="UP000290218">
    <property type="component" value="Unassembled WGS sequence"/>
</dbReference>
<dbReference type="Pfam" id="PF00884">
    <property type="entry name" value="Sulfatase"/>
    <property type="match status" value="1"/>
</dbReference>
<feature type="signal peptide" evidence="1">
    <location>
        <begin position="1"/>
        <end position="20"/>
    </location>
</feature>
<dbReference type="InterPro" id="IPR052701">
    <property type="entry name" value="GAG_Ulvan_Degrading_Sulfatases"/>
</dbReference>
<dbReference type="InterPro" id="IPR000917">
    <property type="entry name" value="Sulfatase_N"/>
</dbReference>
<evidence type="ECO:0000259" key="2">
    <source>
        <dbReference type="Pfam" id="PF00884"/>
    </source>
</evidence>
<dbReference type="EMBL" id="SDHX01000001">
    <property type="protein sequence ID" value="RXK56322.1"/>
    <property type="molecule type" value="Genomic_DNA"/>
</dbReference>
<accession>A0A4Q1CBP0</accession>
<keyword evidence="4" id="KW-1185">Reference proteome</keyword>
<dbReference type="AlphaFoldDB" id="A0A4Q1CBP0"/>
<comment type="caution">
    <text evidence="3">The sequence shown here is derived from an EMBL/GenBank/DDBJ whole genome shotgun (WGS) entry which is preliminary data.</text>
</comment>
<gene>
    <name evidence="3" type="ORF">ESB00_10755</name>
</gene>
<sequence length="519" mass="57526">MPRLLLPVLLVLFCAVVAVAAPTRRSNILIALADDWSFPHASAYGTRWVNTPNFDRVAREGVLFSNAYTPVAKCSASRATLLLGRNPWQSGAAFVHWNYFPPEYRSYPEALAAAGYAIGFTGKGWSPGVARFPDGSPRNVLGPGFQARKLQPPTRGIANVDYAGNLSDFLDQVPADSPWCFWYGGNEPHRAYEFRSGVNKGGKSLDQIDRVPGYWPDHPDVRHDLLDYAMEIEHFDTQLGAILEELARRGELDNTLVIVTADNGMPFPRVKGQVYEAASHLPLAIRWPAGIPHPGRTVTDFVSFIDLAPTVLAAAGILPEASGMAAFAGRDLSPLLASNSNGRVDPSRDHVMLGRERHDPGRPHNAGYPVRAIVTDGYLFLHNFAPERWPSGNPETGYLDTDAAATRDVLLQTRRAQGVTNPHWELNFGLRPADELYALADDPDNIRNLALLPGHAAQLESLRRRLFDALRAEGDPRLTGNDPDFFDRYPFANEAFNDLYERWQRGDLKLPHWADPEPR</sequence>
<dbReference type="RefSeq" id="WP_129047690.1">
    <property type="nucleotide sequence ID" value="NZ_SDHX01000001.1"/>
</dbReference>
<proteinExistence type="predicted"/>
<dbReference type="PANTHER" id="PTHR43751">
    <property type="entry name" value="SULFATASE"/>
    <property type="match status" value="1"/>
</dbReference>
<name>A0A4Q1CBP0_9BACT</name>
<evidence type="ECO:0000313" key="3">
    <source>
        <dbReference type="EMBL" id="RXK56322.1"/>
    </source>
</evidence>